<dbReference type="GO" id="GO:0005524">
    <property type="term" value="F:ATP binding"/>
    <property type="evidence" value="ECO:0007669"/>
    <property type="project" value="UniProtKB-KW"/>
</dbReference>
<dbReference type="PROSITE" id="PS00690">
    <property type="entry name" value="DEAH_ATP_HELICASE"/>
    <property type="match status" value="1"/>
</dbReference>
<evidence type="ECO:0000256" key="9">
    <source>
        <dbReference type="ARBA" id="ARBA00034808"/>
    </source>
</evidence>
<evidence type="ECO:0000313" key="12">
    <source>
        <dbReference type="EMBL" id="NML38914.1"/>
    </source>
</evidence>
<dbReference type="GO" id="GO:0043138">
    <property type="term" value="F:3'-5' DNA helicase activity"/>
    <property type="evidence" value="ECO:0007669"/>
    <property type="project" value="UniProtKB-EC"/>
</dbReference>
<dbReference type="GO" id="GO:0005737">
    <property type="term" value="C:cytoplasm"/>
    <property type="evidence" value="ECO:0007669"/>
    <property type="project" value="TreeGrafter"/>
</dbReference>
<organism evidence="12 13">
    <name type="scientific">Chitinophaga fulva</name>
    <dbReference type="NCBI Taxonomy" id="2728842"/>
    <lineage>
        <taxon>Bacteria</taxon>
        <taxon>Pseudomonadati</taxon>
        <taxon>Bacteroidota</taxon>
        <taxon>Chitinophagia</taxon>
        <taxon>Chitinophagales</taxon>
        <taxon>Chitinophagaceae</taxon>
        <taxon>Chitinophaga</taxon>
    </lineage>
</organism>
<keyword evidence="6" id="KW-0238">DNA-binding</keyword>
<dbReference type="NCBIfam" id="TIGR00614">
    <property type="entry name" value="recQ_fam"/>
    <property type="match status" value="1"/>
</dbReference>
<accession>A0A848GKG6</accession>
<dbReference type="InterPro" id="IPR002464">
    <property type="entry name" value="DNA/RNA_helicase_DEAH_CS"/>
</dbReference>
<dbReference type="Pfam" id="PF00156">
    <property type="entry name" value="Pribosyltran"/>
    <property type="match status" value="1"/>
</dbReference>
<dbReference type="InterPro" id="IPR011545">
    <property type="entry name" value="DEAD/DEAH_box_helicase_dom"/>
</dbReference>
<dbReference type="Proteomes" id="UP000583266">
    <property type="component" value="Unassembled WGS sequence"/>
</dbReference>
<evidence type="ECO:0000256" key="8">
    <source>
        <dbReference type="ARBA" id="ARBA00034617"/>
    </source>
</evidence>
<protein>
    <recommendedName>
        <fullName evidence="9">DNA 3'-5' helicase</fullName>
        <ecNumber evidence="9">5.6.2.4</ecNumber>
    </recommendedName>
</protein>
<dbReference type="InterPro" id="IPR014001">
    <property type="entry name" value="Helicase_ATP-bd"/>
</dbReference>
<dbReference type="EMBL" id="JABBGC010000002">
    <property type="protein sequence ID" value="NML38914.1"/>
    <property type="molecule type" value="Genomic_DNA"/>
</dbReference>
<dbReference type="PANTHER" id="PTHR13710:SF105">
    <property type="entry name" value="ATP-DEPENDENT DNA HELICASE Q1"/>
    <property type="match status" value="1"/>
</dbReference>
<evidence type="ECO:0000256" key="7">
    <source>
        <dbReference type="ARBA" id="ARBA00023235"/>
    </source>
</evidence>
<comment type="catalytic activity">
    <reaction evidence="8">
        <text>Couples ATP hydrolysis with the unwinding of duplex DNA by translocating in the 3'-5' direction.</text>
        <dbReference type="EC" id="5.6.2.4"/>
    </reaction>
</comment>
<dbReference type="RefSeq" id="WP_169226044.1">
    <property type="nucleotide sequence ID" value="NZ_JABBGC010000002.1"/>
</dbReference>
<dbReference type="InterPro" id="IPR000836">
    <property type="entry name" value="PRTase_dom"/>
</dbReference>
<name>A0A848GKG6_9BACT</name>
<dbReference type="GO" id="GO:0006310">
    <property type="term" value="P:DNA recombination"/>
    <property type="evidence" value="ECO:0007669"/>
    <property type="project" value="InterPro"/>
</dbReference>
<keyword evidence="3 12" id="KW-0378">Hydrolase</keyword>
<evidence type="ECO:0000256" key="4">
    <source>
        <dbReference type="ARBA" id="ARBA00022806"/>
    </source>
</evidence>
<evidence type="ECO:0000256" key="2">
    <source>
        <dbReference type="ARBA" id="ARBA00022741"/>
    </source>
</evidence>
<dbReference type="GO" id="GO:0016787">
    <property type="term" value="F:hydrolase activity"/>
    <property type="evidence" value="ECO:0007669"/>
    <property type="project" value="UniProtKB-KW"/>
</dbReference>
<dbReference type="Gene3D" id="3.40.50.2020">
    <property type="match status" value="1"/>
</dbReference>
<dbReference type="EC" id="5.6.2.4" evidence="9"/>
<keyword evidence="5" id="KW-0067">ATP-binding</keyword>
<dbReference type="CDD" id="cd06223">
    <property type="entry name" value="PRTases_typeI"/>
    <property type="match status" value="1"/>
</dbReference>
<proteinExistence type="inferred from homology"/>
<evidence type="ECO:0000256" key="5">
    <source>
        <dbReference type="ARBA" id="ARBA00022840"/>
    </source>
</evidence>
<dbReference type="InterPro" id="IPR029057">
    <property type="entry name" value="PRTase-like"/>
</dbReference>
<comment type="caution">
    <text evidence="12">The sequence shown here is derived from an EMBL/GenBank/DDBJ whole genome shotgun (WGS) entry which is preliminary data.</text>
</comment>
<reference evidence="12 13" key="1">
    <citation type="submission" date="2020-04" db="EMBL/GenBank/DDBJ databases">
        <title>Chitinophaga sp. G-6-1-13 sp. nov., isolated from soil.</title>
        <authorList>
            <person name="Dahal R.H."/>
            <person name="Chaudhary D.K."/>
        </authorList>
    </citation>
    <scope>NUCLEOTIDE SEQUENCE [LARGE SCALE GENOMIC DNA]</scope>
    <source>
        <strain evidence="12 13">G-6-1-13</strain>
    </source>
</reference>
<feature type="domain" description="Helicase C-terminal" evidence="11">
    <location>
        <begin position="222"/>
        <end position="368"/>
    </location>
</feature>
<dbReference type="GO" id="GO:0043590">
    <property type="term" value="C:bacterial nucleoid"/>
    <property type="evidence" value="ECO:0007669"/>
    <property type="project" value="TreeGrafter"/>
</dbReference>
<dbReference type="Pfam" id="PF00271">
    <property type="entry name" value="Helicase_C"/>
    <property type="match status" value="1"/>
</dbReference>
<feature type="domain" description="Helicase ATP-binding" evidence="10">
    <location>
        <begin position="27"/>
        <end position="196"/>
    </location>
</feature>
<dbReference type="InterPro" id="IPR001650">
    <property type="entry name" value="Helicase_C-like"/>
</dbReference>
<keyword evidence="4 12" id="KW-0347">Helicase</keyword>
<comment type="similarity">
    <text evidence="1">Belongs to the helicase family. RecQ subfamily.</text>
</comment>
<dbReference type="GO" id="GO:0003677">
    <property type="term" value="F:DNA binding"/>
    <property type="evidence" value="ECO:0007669"/>
    <property type="project" value="UniProtKB-KW"/>
</dbReference>
<evidence type="ECO:0000259" key="11">
    <source>
        <dbReference type="PROSITE" id="PS51194"/>
    </source>
</evidence>
<dbReference type="InterPro" id="IPR004589">
    <property type="entry name" value="DNA_helicase_ATP-dep_RecQ"/>
</dbReference>
<dbReference type="PROSITE" id="PS51194">
    <property type="entry name" value="HELICASE_CTER"/>
    <property type="match status" value="1"/>
</dbReference>
<gene>
    <name evidence="12" type="ORF">HHL17_17040</name>
</gene>
<dbReference type="PANTHER" id="PTHR13710">
    <property type="entry name" value="DNA HELICASE RECQ FAMILY MEMBER"/>
    <property type="match status" value="1"/>
</dbReference>
<dbReference type="GO" id="GO:0030894">
    <property type="term" value="C:replisome"/>
    <property type="evidence" value="ECO:0007669"/>
    <property type="project" value="TreeGrafter"/>
</dbReference>
<dbReference type="SUPFAM" id="SSF52540">
    <property type="entry name" value="P-loop containing nucleoside triphosphate hydrolases"/>
    <property type="match status" value="1"/>
</dbReference>
<evidence type="ECO:0000259" key="10">
    <source>
        <dbReference type="PROSITE" id="PS51192"/>
    </source>
</evidence>
<dbReference type="InterPro" id="IPR027417">
    <property type="entry name" value="P-loop_NTPase"/>
</dbReference>
<dbReference type="Gene3D" id="3.40.50.300">
    <property type="entry name" value="P-loop containing nucleotide triphosphate hydrolases"/>
    <property type="match status" value="2"/>
</dbReference>
<dbReference type="SMART" id="SM00487">
    <property type="entry name" value="DEXDc"/>
    <property type="match status" value="1"/>
</dbReference>
<keyword evidence="7" id="KW-0413">Isomerase</keyword>
<dbReference type="CDD" id="cd17920">
    <property type="entry name" value="DEXHc_RecQ"/>
    <property type="match status" value="1"/>
</dbReference>
<evidence type="ECO:0000256" key="6">
    <source>
        <dbReference type="ARBA" id="ARBA00023125"/>
    </source>
</evidence>
<dbReference type="GO" id="GO:0006281">
    <property type="term" value="P:DNA repair"/>
    <property type="evidence" value="ECO:0007669"/>
    <property type="project" value="TreeGrafter"/>
</dbReference>
<dbReference type="SMART" id="SM00490">
    <property type="entry name" value="HELICc"/>
    <property type="match status" value="1"/>
</dbReference>
<evidence type="ECO:0000313" key="13">
    <source>
        <dbReference type="Proteomes" id="UP000583266"/>
    </source>
</evidence>
<dbReference type="SUPFAM" id="SSF53271">
    <property type="entry name" value="PRTase-like"/>
    <property type="match status" value="1"/>
</dbReference>
<dbReference type="AlphaFoldDB" id="A0A848GKG6"/>
<keyword evidence="2" id="KW-0547">Nucleotide-binding</keyword>
<keyword evidence="13" id="KW-1185">Reference proteome</keyword>
<sequence length="671" mass="75497">MTRQEAELILLRIFGIAKFHDEQWTAIERVLKGERVLLIEKTGFGKSLCFQFPATVFKGITIIFSPLIALMRDQVKKLNAKGVSARCINSEQTPEENSQIISEAKTGQVKILYIAPERQENSEWVEATSQMNISMVVVDEAHCISVWGHDFRPAFRRIINLIKLLPKGLPVLATTATATQKVERDIAQQIGGSISTIRGNLMRDNFKLFVVKVASEEEKFIWLGQYLNKLPGSGILYTGTRFDTEIYSKWFEYLNISSTAYNAGLDTDSRIAIENGLMTNQWKCIISTNALGMGIDKPDIRFIIHSQIPQSPIHYYQEIGRAGRDGNSANIILFYNPEDRKLPEAFIEGGRPSLKKYEKVILAVKSDLLGEWDLMRVTNMKQNQIRVIKADLIEQGIIREVMIGKSKKYEFIPGSPSLNTKVFDELRNSKLNDLESMIQYVGTEESRMKFLCDYLGDNSDRQFNNCDNTGEQKIGVSVTPEWSEKLQSFRENYFPELEVESKNSNMSNGVAASYYGVSNVGAALHRSKYEGGGDYADFLLKLVLKAFRKKFGQEKFDLIVYVPPTSSGDLVKNFATKISQVLKFPISHNLQKIRKTDQQKIFENSLLKSDNVNGAFTFTAPDEINGKSVLLIDDIFDSGATIKEIGKILTNFGASKIVPIVIARTVGGDLV</sequence>
<evidence type="ECO:0000256" key="3">
    <source>
        <dbReference type="ARBA" id="ARBA00022801"/>
    </source>
</evidence>
<evidence type="ECO:0000256" key="1">
    <source>
        <dbReference type="ARBA" id="ARBA00005446"/>
    </source>
</evidence>
<dbReference type="PROSITE" id="PS51192">
    <property type="entry name" value="HELICASE_ATP_BIND_1"/>
    <property type="match status" value="1"/>
</dbReference>
<dbReference type="GO" id="GO:0009378">
    <property type="term" value="F:four-way junction helicase activity"/>
    <property type="evidence" value="ECO:0007669"/>
    <property type="project" value="TreeGrafter"/>
</dbReference>
<dbReference type="Pfam" id="PF00270">
    <property type="entry name" value="DEAD"/>
    <property type="match status" value="1"/>
</dbReference>